<feature type="transmembrane region" description="Helical" evidence="1">
    <location>
        <begin position="37"/>
        <end position="57"/>
    </location>
</feature>
<evidence type="ECO:0000256" key="1">
    <source>
        <dbReference type="SAM" id="Phobius"/>
    </source>
</evidence>
<gene>
    <name evidence="2" type="ORF">ACFSR2_06530</name>
</gene>
<keyword evidence="1" id="KW-1133">Transmembrane helix</keyword>
<dbReference type="RefSeq" id="WP_340239741.1">
    <property type="nucleotide sequence ID" value="NZ_JBBEWC010000014.1"/>
</dbReference>
<organism evidence="2 3">
    <name type="scientific">Emticicia soli</name>
    <dbReference type="NCBI Taxonomy" id="2027878"/>
    <lineage>
        <taxon>Bacteria</taxon>
        <taxon>Pseudomonadati</taxon>
        <taxon>Bacteroidota</taxon>
        <taxon>Cytophagia</taxon>
        <taxon>Cytophagales</taxon>
        <taxon>Leadbetterellaceae</taxon>
        <taxon>Emticicia</taxon>
    </lineage>
</organism>
<proteinExistence type="predicted"/>
<evidence type="ECO:0000313" key="2">
    <source>
        <dbReference type="EMBL" id="MFD2520531.1"/>
    </source>
</evidence>
<reference evidence="3" key="1">
    <citation type="journal article" date="2019" name="Int. J. Syst. Evol. Microbiol.">
        <title>The Global Catalogue of Microorganisms (GCM) 10K type strain sequencing project: providing services to taxonomists for standard genome sequencing and annotation.</title>
        <authorList>
            <consortium name="The Broad Institute Genomics Platform"/>
            <consortium name="The Broad Institute Genome Sequencing Center for Infectious Disease"/>
            <person name="Wu L."/>
            <person name="Ma J."/>
        </authorList>
    </citation>
    <scope>NUCLEOTIDE SEQUENCE [LARGE SCALE GENOMIC DNA]</scope>
    <source>
        <strain evidence="3">KCTC 52344</strain>
    </source>
</reference>
<accession>A0ABW5J3Y9</accession>
<comment type="caution">
    <text evidence="2">The sequence shown here is derived from an EMBL/GenBank/DDBJ whole genome shotgun (WGS) entry which is preliminary data.</text>
</comment>
<keyword evidence="1" id="KW-0812">Transmembrane</keyword>
<dbReference type="EMBL" id="JBHULC010000006">
    <property type="protein sequence ID" value="MFD2520531.1"/>
    <property type="molecule type" value="Genomic_DNA"/>
</dbReference>
<evidence type="ECO:0000313" key="3">
    <source>
        <dbReference type="Proteomes" id="UP001597510"/>
    </source>
</evidence>
<name>A0ABW5J3Y9_9BACT</name>
<feature type="transmembrane region" description="Helical" evidence="1">
    <location>
        <begin position="7"/>
        <end position="31"/>
    </location>
</feature>
<keyword evidence="1" id="KW-0472">Membrane</keyword>
<dbReference type="InterPro" id="IPR021529">
    <property type="entry name" value="DUF2798"/>
</dbReference>
<dbReference type="Pfam" id="PF11391">
    <property type="entry name" value="DUF2798"/>
    <property type="match status" value="1"/>
</dbReference>
<protein>
    <submittedName>
        <fullName evidence="2">DUF2798 domain-containing protein</fullName>
    </submittedName>
</protein>
<keyword evidence="3" id="KW-1185">Reference proteome</keyword>
<sequence>MKQKIAFALIMGSITTGIISFTLISINIGFVPQFLVIWLRSWAMSYTVVIPCILLIGPKVQSLVNMLFSEKVLAEKE</sequence>
<dbReference type="Proteomes" id="UP001597510">
    <property type="component" value="Unassembled WGS sequence"/>
</dbReference>